<feature type="region of interest" description="Disordered" evidence="6">
    <location>
        <begin position="255"/>
        <end position="280"/>
    </location>
</feature>
<dbReference type="PROSITE" id="PS50217">
    <property type="entry name" value="BZIP"/>
    <property type="match status" value="1"/>
</dbReference>
<evidence type="ECO:0000256" key="4">
    <source>
        <dbReference type="ARBA" id="ARBA00023163"/>
    </source>
</evidence>
<keyword evidence="5" id="KW-0539">Nucleus</keyword>
<feature type="compositionally biased region" description="Basic and acidic residues" evidence="6">
    <location>
        <begin position="198"/>
        <end position="209"/>
    </location>
</feature>
<dbReference type="PANTHER" id="PTHR13044:SF14">
    <property type="entry name" value="CRYPTOCEPHAL, ISOFORM A"/>
    <property type="match status" value="1"/>
</dbReference>
<dbReference type="Proteomes" id="UP001408356">
    <property type="component" value="Unassembled WGS sequence"/>
</dbReference>
<protein>
    <recommendedName>
        <fullName evidence="7">BZIP domain-containing protein</fullName>
    </recommendedName>
</protein>
<evidence type="ECO:0000256" key="1">
    <source>
        <dbReference type="ARBA" id="ARBA00004123"/>
    </source>
</evidence>
<evidence type="ECO:0000256" key="5">
    <source>
        <dbReference type="ARBA" id="ARBA00023242"/>
    </source>
</evidence>
<dbReference type="Gene3D" id="1.20.5.170">
    <property type="match status" value="1"/>
</dbReference>
<dbReference type="EMBL" id="JARVKF010000002">
    <property type="protein sequence ID" value="KAK9426391.1"/>
    <property type="molecule type" value="Genomic_DNA"/>
</dbReference>
<feature type="compositionally biased region" description="Low complexity" evidence="6">
    <location>
        <begin position="133"/>
        <end position="146"/>
    </location>
</feature>
<evidence type="ECO:0000256" key="2">
    <source>
        <dbReference type="ARBA" id="ARBA00023015"/>
    </source>
</evidence>
<name>A0ABR2VHX6_9PEZI</name>
<proteinExistence type="predicted"/>
<feature type="compositionally biased region" description="Basic and acidic residues" evidence="6">
    <location>
        <begin position="170"/>
        <end position="181"/>
    </location>
</feature>
<dbReference type="InterPro" id="IPR004827">
    <property type="entry name" value="bZIP"/>
</dbReference>
<dbReference type="PANTHER" id="PTHR13044">
    <property type="entry name" value="ACTIVATING TRANSCRIPTION FACTOR ATF 4/5"/>
    <property type="match status" value="1"/>
</dbReference>
<evidence type="ECO:0000313" key="8">
    <source>
        <dbReference type="EMBL" id="KAK9426391.1"/>
    </source>
</evidence>
<dbReference type="InterPro" id="IPR046347">
    <property type="entry name" value="bZIP_sf"/>
</dbReference>
<dbReference type="SMART" id="SM00338">
    <property type="entry name" value="BRLZ"/>
    <property type="match status" value="1"/>
</dbReference>
<keyword evidence="3" id="KW-0238">DNA-binding</keyword>
<feature type="domain" description="BZIP" evidence="7">
    <location>
        <begin position="178"/>
        <end position="237"/>
    </location>
</feature>
<dbReference type="CDD" id="cd14705">
    <property type="entry name" value="bZIP_Zip1"/>
    <property type="match status" value="1"/>
</dbReference>
<comment type="caution">
    <text evidence="8">The sequence shown here is derived from an EMBL/GenBank/DDBJ whole genome shotgun (WGS) entry which is preliminary data.</text>
</comment>
<feature type="compositionally biased region" description="Polar residues" evidence="6">
    <location>
        <begin position="77"/>
        <end position="91"/>
    </location>
</feature>
<evidence type="ECO:0000313" key="9">
    <source>
        <dbReference type="Proteomes" id="UP001408356"/>
    </source>
</evidence>
<keyword evidence="2" id="KW-0805">Transcription regulation</keyword>
<gene>
    <name evidence="8" type="ORF">SUNI508_02832</name>
</gene>
<evidence type="ECO:0000256" key="3">
    <source>
        <dbReference type="ARBA" id="ARBA00023125"/>
    </source>
</evidence>
<evidence type="ECO:0000259" key="7">
    <source>
        <dbReference type="PROSITE" id="PS50217"/>
    </source>
</evidence>
<feature type="compositionally biased region" description="Basic and acidic residues" evidence="6">
    <location>
        <begin position="256"/>
        <end position="280"/>
    </location>
</feature>
<feature type="region of interest" description="Disordered" evidence="6">
    <location>
        <begin position="54"/>
        <end position="95"/>
    </location>
</feature>
<keyword evidence="4" id="KW-0804">Transcription</keyword>
<keyword evidence="9" id="KW-1185">Reference proteome</keyword>
<dbReference type="SUPFAM" id="SSF57959">
    <property type="entry name" value="Leucine zipper domain"/>
    <property type="match status" value="1"/>
</dbReference>
<dbReference type="Pfam" id="PF07716">
    <property type="entry name" value="bZIP_2"/>
    <property type="match status" value="1"/>
</dbReference>
<evidence type="ECO:0000256" key="6">
    <source>
        <dbReference type="SAM" id="MobiDB-lite"/>
    </source>
</evidence>
<accession>A0ABR2VHX6</accession>
<sequence>MSSNQGNGRRGGQVNFSTFIQDLNVEVPSQNTSPVSEDWEKDIAMFTNTNFFDWDKASGPAPPAEFSGPVQEREVKPTTTAPTRESTSATSAVGDFDFSLPDDFNNFDFGTFATPGVPSFPDSLGSLQQLQPNQSAAYQSAQQNSYGVPSQQGTKRPSEVGHSRQISFEDQSRVAAEEDKRRRNTAASARFRIKKKAREQALEKREKELNDEVTQLKNRITHLETENKWLRGLVMEKTGAKESKFDPKLAAALKVLGKDSDSEGEDKTTKSEGSSKAEAK</sequence>
<dbReference type="PROSITE" id="PS00036">
    <property type="entry name" value="BZIP_BASIC"/>
    <property type="match status" value="1"/>
</dbReference>
<organism evidence="8 9">
    <name type="scientific">Seiridium unicorne</name>
    <dbReference type="NCBI Taxonomy" id="138068"/>
    <lineage>
        <taxon>Eukaryota</taxon>
        <taxon>Fungi</taxon>
        <taxon>Dikarya</taxon>
        <taxon>Ascomycota</taxon>
        <taxon>Pezizomycotina</taxon>
        <taxon>Sordariomycetes</taxon>
        <taxon>Xylariomycetidae</taxon>
        <taxon>Amphisphaeriales</taxon>
        <taxon>Sporocadaceae</taxon>
        <taxon>Seiridium</taxon>
    </lineage>
</organism>
<reference evidence="8 9" key="1">
    <citation type="journal article" date="2024" name="J. Plant Pathol.">
        <title>Sequence and assembly of the genome of Seiridium unicorne, isolate CBS 538.82, causal agent of cypress canker disease.</title>
        <authorList>
            <person name="Scali E."/>
            <person name="Rocca G.D."/>
            <person name="Danti R."/>
            <person name="Garbelotto M."/>
            <person name="Barberini S."/>
            <person name="Baroncelli R."/>
            <person name="Emiliani G."/>
        </authorList>
    </citation>
    <scope>NUCLEOTIDE SEQUENCE [LARGE SCALE GENOMIC DNA]</scope>
    <source>
        <strain evidence="8 9">BM-138-508</strain>
    </source>
</reference>
<feature type="region of interest" description="Disordered" evidence="6">
    <location>
        <begin position="118"/>
        <end position="209"/>
    </location>
</feature>
<comment type="subcellular location">
    <subcellularLocation>
        <location evidence="1">Nucleus</location>
    </subcellularLocation>
</comment>